<dbReference type="Pfam" id="PF23915">
    <property type="entry name" value="SusG_C"/>
    <property type="match status" value="1"/>
</dbReference>
<dbReference type="OrthoDB" id="9805159at2"/>
<dbReference type="FunFam" id="3.90.400.10:FF:000002">
    <property type="entry name" value="Sucrose isomerase"/>
    <property type="match status" value="1"/>
</dbReference>
<dbReference type="SUPFAM" id="SSF51445">
    <property type="entry name" value="(Trans)glycosidases"/>
    <property type="match status" value="1"/>
</dbReference>
<dbReference type="Pfam" id="PF00128">
    <property type="entry name" value="Alpha-amylase"/>
    <property type="match status" value="1"/>
</dbReference>
<accession>A0A0A8X3C7</accession>
<keyword evidence="4 9" id="KW-0378">Hydrolase</keyword>
<dbReference type="Gene3D" id="2.60.40.1180">
    <property type="entry name" value="Golgi alpha-mannosidase II"/>
    <property type="match status" value="1"/>
</dbReference>
<evidence type="ECO:0000256" key="5">
    <source>
        <dbReference type="ARBA" id="ARBA00023295"/>
    </source>
</evidence>
<comment type="caution">
    <text evidence="9">The sequence shown here is derived from an EMBL/GenBank/DDBJ whole genome shotgun (WGS) entry which is preliminary data.</text>
</comment>
<protein>
    <recommendedName>
        <fullName evidence="7">oligo-1,6-glucosidase</fullName>
        <ecNumber evidence="7">3.2.1.10</ecNumber>
    </recommendedName>
</protein>
<dbReference type="STRING" id="1321606.SAMD00020551_1682"/>
<dbReference type="Gene3D" id="3.20.20.80">
    <property type="entry name" value="Glycosidases"/>
    <property type="match status" value="1"/>
</dbReference>
<sequence>MKKHWWKESVIYQIYPRSFMDSNGDGIGDIPGIISKLDYLKDLGIDVIWLSPVYKSPNDDNGYDISDYRDIMDDFGTMADWELLLKEMHDRGLKLIMDLVVNHSSDEHEWFVESRKSKDNPYRDYYIWRPGKDGKEPNNWQSTFSGSAWQFDENTGEYYLHIFSKKQPDLNWENPKLRQEVHEMMKFWLDKGIDGFRMDVINFISKVDGLPDAPNPEGKKYVSGSRYFMNGPKIHDYLQEMHREALAQYDVMTVGEMPGANVEEAKLYTDDSRNELNMVFQFEHVDLDSGPGGKWDLKPLKLTDLKNNFTKWQKGLEDIGWNSLYLNNHDQPRMVSRFGDDKEYRVESAKMLGTFLHMLKGTPYIYQGEEIGMTNVRFDSIEDYKDIETLNMYNEKVNQNGENPAKVMESIYVKGRDNARTPFQWDDSEHGGFTTGTPWLQVNPNYTAINAEQAVEDESSIFHYYRKLIQLRKEHPVIVHGSYDILVPEDESIYVYTRTLESQKLLVLLNFTNEDQSFDIPADLQGKKNEILISNYEANTEYGSAISLKPYEAIVYLIQD</sequence>
<name>A0A0A8X3C7_MESS1</name>
<keyword evidence="3" id="KW-0963">Cytoplasm</keyword>
<evidence type="ECO:0000256" key="7">
    <source>
        <dbReference type="ARBA" id="ARBA00038939"/>
    </source>
</evidence>
<dbReference type="FunFam" id="3.20.20.80:FF:000064">
    <property type="entry name" value="Oligo-1,6-glucosidase"/>
    <property type="match status" value="1"/>
</dbReference>
<dbReference type="RefSeq" id="WP_041965371.1">
    <property type="nucleotide sequence ID" value="NZ_BASE01000035.1"/>
</dbReference>
<organism evidence="9 10">
    <name type="scientific">Mesobacillus selenatarsenatis (strain DSM 18680 / JCM 14380 / FERM P-15431 / SF-1)</name>
    <dbReference type="NCBI Taxonomy" id="1321606"/>
    <lineage>
        <taxon>Bacteria</taxon>
        <taxon>Bacillati</taxon>
        <taxon>Bacillota</taxon>
        <taxon>Bacilli</taxon>
        <taxon>Bacillales</taxon>
        <taxon>Bacillaceae</taxon>
        <taxon>Mesobacillus</taxon>
    </lineage>
</organism>
<dbReference type="PANTHER" id="PTHR10357">
    <property type="entry name" value="ALPHA-AMYLASE FAMILY MEMBER"/>
    <property type="match status" value="1"/>
</dbReference>
<dbReference type="GO" id="GO:0005737">
    <property type="term" value="C:cytoplasm"/>
    <property type="evidence" value="ECO:0007669"/>
    <property type="project" value="UniProtKB-SubCell"/>
</dbReference>
<dbReference type="CDD" id="cd11333">
    <property type="entry name" value="AmyAc_SI_OligoGlu_DGase"/>
    <property type="match status" value="1"/>
</dbReference>
<evidence type="ECO:0000313" key="10">
    <source>
        <dbReference type="Proteomes" id="UP000031014"/>
    </source>
</evidence>
<feature type="domain" description="Glycosyl hydrolase family 13 catalytic" evidence="8">
    <location>
        <begin position="13"/>
        <end position="420"/>
    </location>
</feature>
<dbReference type="InterPro" id="IPR017853">
    <property type="entry name" value="GH"/>
</dbReference>
<comment type="catalytic activity">
    <reaction evidence="6">
        <text>Hydrolysis of (1-&gt;6)-alpha-D-glucosidic linkages in some oligosaccharides produced from starch and glycogen by alpha-amylase, and in isomaltose.</text>
        <dbReference type="EC" id="3.2.1.10"/>
    </reaction>
</comment>
<evidence type="ECO:0000256" key="4">
    <source>
        <dbReference type="ARBA" id="ARBA00022801"/>
    </source>
</evidence>
<keyword evidence="10" id="KW-1185">Reference proteome</keyword>
<dbReference type="FunFam" id="3.20.20.80:FF:000014">
    <property type="entry name" value="Alpha,alpha-phosphotrehalase"/>
    <property type="match status" value="1"/>
</dbReference>
<evidence type="ECO:0000256" key="1">
    <source>
        <dbReference type="ARBA" id="ARBA00004496"/>
    </source>
</evidence>
<dbReference type="GO" id="GO:0004574">
    <property type="term" value="F:oligo-1,6-glucosidase activity"/>
    <property type="evidence" value="ECO:0007669"/>
    <property type="project" value="UniProtKB-EC"/>
</dbReference>
<evidence type="ECO:0000313" key="9">
    <source>
        <dbReference type="EMBL" id="GAM13537.1"/>
    </source>
</evidence>
<dbReference type="FunFam" id="2.60.40.1180:FF:000007">
    <property type="entry name" value="Sucrose isomerase"/>
    <property type="match status" value="1"/>
</dbReference>
<dbReference type="GO" id="GO:0009313">
    <property type="term" value="P:oligosaccharide catabolic process"/>
    <property type="evidence" value="ECO:0007669"/>
    <property type="project" value="TreeGrafter"/>
</dbReference>
<keyword evidence="5 9" id="KW-0326">Glycosidase</keyword>
<comment type="similarity">
    <text evidence="2">Belongs to the glycosyl hydrolase 13 family.</text>
</comment>
<dbReference type="InterPro" id="IPR045857">
    <property type="entry name" value="O16G_dom_2"/>
</dbReference>
<dbReference type="NCBIfam" id="NF008183">
    <property type="entry name" value="PRK10933.1"/>
    <property type="match status" value="1"/>
</dbReference>
<dbReference type="EC" id="3.2.1.10" evidence="7"/>
<dbReference type="SMART" id="SM00642">
    <property type="entry name" value="Aamy"/>
    <property type="match status" value="1"/>
</dbReference>
<evidence type="ECO:0000256" key="6">
    <source>
        <dbReference type="ARBA" id="ARBA00036217"/>
    </source>
</evidence>
<dbReference type="Proteomes" id="UP000031014">
    <property type="component" value="Unassembled WGS sequence"/>
</dbReference>
<evidence type="ECO:0000256" key="3">
    <source>
        <dbReference type="ARBA" id="ARBA00022490"/>
    </source>
</evidence>
<evidence type="ECO:0000256" key="2">
    <source>
        <dbReference type="ARBA" id="ARBA00008061"/>
    </source>
</evidence>
<dbReference type="Gene3D" id="3.90.400.10">
    <property type="entry name" value="Oligo-1,6-glucosidase, Domain 2"/>
    <property type="match status" value="1"/>
</dbReference>
<dbReference type="AlphaFoldDB" id="A0A0A8X3C7"/>
<gene>
    <name evidence="9" type="ORF">SAMD00020551_1682</name>
</gene>
<dbReference type="InterPro" id="IPR013780">
    <property type="entry name" value="Glyco_hydro_b"/>
</dbReference>
<dbReference type="EMBL" id="BASE01000035">
    <property type="protein sequence ID" value="GAM13537.1"/>
    <property type="molecule type" value="Genomic_DNA"/>
</dbReference>
<dbReference type="InterPro" id="IPR006047">
    <property type="entry name" value="GH13_cat_dom"/>
</dbReference>
<reference evidence="9 10" key="1">
    <citation type="submission" date="2013-06" db="EMBL/GenBank/DDBJ databases">
        <title>Whole genome shotgun sequence of Bacillus selenatarsenatis SF-1.</title>
        <authorList>
            <person name="Kuroda M."/>
            <person name="Sei K."/>
            <person name="Yamashita M."/>
            <person name="Ike M."/>
        </authorList>
    </citation>
    <scope>NUCLEOTIDE SEQUENCE [LARGE SCALE GENOMIC DNA]</scope>
    <source>
        <strain evidence="9 10">SF-1</strain>
    </source>
</reference>
<dbReference type="GO" id="GO:0004556">
    <property type="term" value="F:alpha-amylase activity"/>
    <property type="evidence" value="ECO:0007669"/>
    <property type="project" value="TreeGrafter"/>
</dbReference>
<proteinExistence type="inferred from homology"/>
<dbReference type="InterPro" id="IPR056300">
    <property type="entry name" value="SusG-like_C"/>
</dbReference>
<dbReference type="SUPFAM" id="SSF51011">
    <property type="entry name" value="Glycosyl hydrolase domain"/>
    <property type="match status" value="1"/>
</dbReference>
<evidence type="ECO:0000259" key="8">
    <source>
        <dbReference type="SMART" id="SM00642"/>
    </source>
</evidence>
<dbReference type="PANTHER" id="PTHR10357:SF184">
    <property type="entry name" value="OLIGO-1,6-GLUCOSIDASE 1"/>
    <property type="match status" value="1"/>
</dbReference>
<comment type="subcellular location">
    <subcellularLocation>
        <location evidence="1">Cytoplasm</location>
    </subcellularLocation>
</comment>